<feature type="compositionally biased region" description="Low complexity" evidence="1">
    <location>
        <begin position="139"/>
        <end position="175"/>
    </location>
</feature>
<evidence type="ECO:0000313" key="3">
    <source>
        <dbReference type="RefSeq" id="XP_022379350.1"/>
    </source>
</evidence>
<dbReference type="STRING" id="391180.A0A2Y9LCY0"/>
<reference evidence="3" key="1">
    <citation type="submission" date="2025-08" db="UniProtKB">
        <authorList>
            <consortium name="RefSeq"/>
        </authorList>
    </citation>
    <scope>IDENTIFICATION</scope>
    <source>
        <tissue evidence="3">Blood</tissue>
    </source>
</reference>
<dbReference type="KEGG" id="elk:111160495"/>
<dbReference type="AlphaFoldDB" id="A0A2Y9LCY0"/>
<feature type="compositionally biased region" description="Low complexity" evidence="1">
    <location>
        <begin position="54"/>
        <end position="66"/>
    </location>
</feature>
<keyword evidence="2" id="KW-1185">Reference proteome</keyword>
<feature type="compositionally biased region" description="Pro residues" evidence="1">
    <location>
        <begin position="212"/>
        <end position="221"/>
    </location>
</feature>
<dbReference type="GeneID" id="111160495"/>
<feature type="compositionally biased region" description="Basic residues" evidence="1">
    <location>
        <begin position="227"/>
        <end position="240"/>
    </location>
</feature>
<sequence length="503" mass="52032">MERGTEPGETAEPSGPRREVAPSWKGAPPGSGSYKEGPRSRRGRALGAHPFPGVPRTQPQVQQVAPPGAPLRRVRQPFSRSSGTSGGGSSPTPGPAARAPLPAGPPPRTPALPPAPPSAPEAPPGAAPSPRDRPRPGRARTPPAARERAAAPTGAAASPPAAARGCPSARTVPAPGSGGRRPGPAGCGWSGRPVLRRAGGGAAPLLLRRRPSPAPPAPPGLPVCRAGSRHRRPPAPRHRPPPAPRPLIGRRLQAPSAPPRHWARAPSVPPPRGAPGSAGARFPGPAARESGESRRASDVFPRAAERGAAAGRPRRRCRLPGPAPREGRRLPPRTRFPSGCDKLKPRVRPLAPSRPCPALQPPELGETRRPAHGSPRRRSPSVAGREDTAGRGSCAGTCPKTRQNRRRGRSQPSRPPHCVQKGTAGGARSGCVRPGRALPDCPGRSPAACGPRRSPPAAQAVPHCVPAWEGDVPGPPRRCPYVFGPGRAPRDDPGREPLPPELG</sequence>
<dbReference type="RefSeq" id="XP_022379350.1">
    <property type="nucleotide sequence ID" value="XM_022523642.1"/>
</dbReference>
<feature type="compositionally biased region" description="Low complexity" evidence="1">
    <location>
        <begin position="274"/>
        <end position="288"/>
    </location>
</feature>
<protein>
    <submittedName>
        <fullName evidence="3">Basic proline-rich protein-like</fullName>
    </submittedName>
</protein>
<feature type="compositionally biased region" description="Basic residues" evidence="1">
    <location>
        <begin position="370"/>
        <end position="379"/>
    </location>
</feature>
<dbReference type="Proteomes" id="UP000248482">
    <property type="component" value="Unplaced"/>
</dbReference>
<feature type="compositionally biased region" description="Gly residues" evidence="1">
    <location>
        <begin position="176"/>
        <end position="189"/>
    </location>
</feature>
<evidence type="ECO:0000313" key="2">
    <source>
        <dbReference type="Proteomes" id="UP000248482"/>
    </source>
</evidence>
<evidence type="ECO:0000256" key="1">
    <source>
        <dbReference type="SAM" id="MobiDB-lite"/>
    </source>
</evidence>
<gene>
    <name evidence="3" type="primary">LOC111160495</name>
</gene>
<feature type="region of interest" description="Disordered" evidence="1">
    <location>
        <begin position="1"/>
        <end position="503"/>
    </location>
</feature>
<accession>A0A2Y9LCY0</accession>
<proteinExistence type="predicted"/>
<name>A0A2Y9LCY0_ENHLU</name>
<feature type="compositionally biased region" description="Pro residues" evidence="1">
    <location>
        <begin position="102"/>
        <end position="127"/>
    </location>
</feature>
<organism evidence="2 3">
    <name type="scientific">Enhydra lutris kenyoni</name>
    <name type="common">northern sea otter</name>
    <dbReference type="NCBI Taxonomy" id="391180"/>
    <lineage>
        <taxon>Eukaryota</taxon>
        <taxon>Metazoa</taxon>
        <taxon>Chordata</taxon>
        <taxon>Craniata</taxon>
        <taxon>Vertebrata</taxon>
        <taxon>Euteleostomi</taxon>
        <taxon>Mammalia</taxon>
        <taxon>Eutheria</taxon>
        <taxon>Laurasiatheria</taxon>
        <taxon>Carnivora</taxon>
        <taxon>Caniformia</taxon>
        <taxon>Musteloidea</taxon>
        <taxon>Mustelidae</taxon>
        <taxon>Lutrinae</taxon>
        <taxon>Enhydra</taxon>
    </lineage>
</organism>